<organism evidence="1 2">
    <name type="scientific">Lederbergia lenta</name>
    <name type="common">Bacillus lentus</name>
    <dbReference type="NCBI Taxonomy" id="1467"/>
    <lineage>
        <taxon>Bacteria</taxon>
        <taxon>Bacillati</taxon>
        <taxon>Bacillota</taxon>
        <taxon>Bacilli</taxon>
        <taxon>Bacillales</taxon>
        <taxon>Bacillaceae</taxon>
        <taxon>Lederbergia</taxon>
    </lineage>
</organism>
<dbReference type="KEGG" id="blen:NCTC4824_01816"/>
<dbReference type="Proteomes" id="UP000249134">
    <property type="component" value="Chromosome 1"/>
</dbReference>
<dbReference type="InterPro" id="IPR008792">
    <property type="entry name" value="PQQD"/>
</dbReference>
<evidence type="ECO:0000313" key="2">
    <source>
        <dbReference type="Proteomes" id="UP000249134"/>
    </source>
</evidence>
<dbReference type="Pfam" id="PF05402">
    <property type="entry name" value="PqqD"/>
    <property type="match status" value="1"/>
</dbReference>
<dbReference type="NCBIfam" id="NF033536">
    <property type="entry name" value="lasso_PqqD_Bac"/>
    <property type="match status" value="1"/>
</dbReference>
<dbReference type="EMBL" id="LS483476">
    <property type="protein sequence ID" value="SQI56421.1"/>
    <property type="molecule type" value="Genomic_DNA"/>
</dbReference>
<proteinExistence type="predicted"/>
<reference evidence="1 2" key="1">
    <citation type="submission" date="2018-06" db="EMBL/GenBank/DDBJ databases">
        <authorList>
            <consortium name="Pathogen Informatics"/>
            <person name="Doyle S."/>
        </authorList>
    </citation>
    <scope>NUCLEOTIDE SEQUENCE [LARGE SCALE GENOMIC DNA]</scope>
    <source>
        <strain evidence="1 2">NCTC4824</strain>
    </source>
</reference>
<dbReference type="AlphaFoldDB" id="A0A2X4W003"/>
<protein>
    <recommendedName>
        <fullName evidence="3">PqqD family protein</fullName>
    </recommendedName>
</protein>
<evidence type="ECO:0008006" key="3">
    <source>
        <dbReference type="Google" id="ProtNLM"/>
    </source>
</evidence>
<evidence type="ECO:0000313" key="1">
    <source>
        <dbReference type="EMBL" id="SQI56421.1"/>
    </source>
</evidence>
<name>A0A2X4W003_LEDLE</name>
<sequence length="100" mass="11363">MIINQHISIDHKVKQGEGNIVSDMGDEKVMLSINNGKYYNLGEMGGEIWDLMKEPLEVKQVVNSLLASFQVERKECEEQVVAFLNHLFDEGLVEIVKESI</sequence>
<dbReference type="STRING" id="1348624.GCA_001591545_00892"/>
<keyword evidence="2" id="KW-1185">Reference proteome</keyword>
<dbReference type="InterPro" id="IPR041881">
    <property type="entry name" value="PqqD_sf"/>
</dbReference>
<dbReference type="Gene3D" id="1.10.10.1150">
    <property type="entry name" value="Coenzyme PQQ synthesis protein D (PqqD)"/>
    <property type="match status" value="1"/>
</dbReference>
<gene>
    <name evidence="1" type="ORF">NCTC4824_01816</name>
</gene>
<accession>A0A2X4W003</accession>